<organism evidence="1">
    <name type="scientific">uncultured Chloroflexota bacterium</name>
    <dbReference type="NCBI Taxonomy" id="166587"/>
    <lineage>
        <taxon>Bacteria</taxon>
        <taxon>Bacillati</taxon>
        <taxon>Chloroflexota</taxon>
        <taxon>environmental samples</taxon>
    </lineage>
</organism>
<evidence type="ECO:0000313" key="1">
    <source>
        <dbReference type="EMBL" id="CAA9238554.1"/>
    </source>
</evidence>
<protein>
    <submittedName>
        <fullName evidence="1">Uncharacterized protein</fullName>
    </submittedName>
</protein>
<name>A0A6J4I1J9_9CHLR</name>
<accession>A0A6J4I1J9</accession>
<proteinExistence type="predicted"/>
<sequence length="60" mass="6219">MHYGRRCFGGVRAVVAEGLGDAGDALAEVAAVELLAGSEVRPLRLVRSLGGVVRQRGNVS</sequence>
<reference evidence="1" key="1">
    <citation type="submission" date="2020-02" db="EMBL/GenBank/DDBJ databases">
        <authorList>
            <person name="Meier V. D."/>
        </authorList>
    </citation>
    <scope>NUCLEOTIDE SEQUENCE</scope>
    <source>
        <strain evidence="1">AVDCRST_MAG77</strain>
    </source>
</reference>
<dbReference type="AlphaFoldDB" id="A0A6J4I1J9"/>
<gene>
    <name evidence="1" type="ORF">AVDCRST_MAG77-1394</name>
</gene>
<dbReference type="EMBL" id="CADCTC010000089">
    <property type="protein sequence ID" value="CAA9238554.1"/>
    <property type="molecule type" value="Genomic_DNA"/>
</dbReference>